<dbReference type="PROSITE" id="PS51819">
    <property type="entry name" value="VOC"/>
    <property type="match status" value="1"/>
</dbReference>
<dbReference type="EMBL" id="JAEIOT010000007">
    <property type="protein sequence ID" value="MBI9000522.1"/>
    <property type="molecule type" value="Genomic_DNA"/>
</dbReference>
<dbReference type="Pfam" id="PF00903">
    <property type="entry name" value="Glyoxalase"/>
    <property type="match status" value="1"/>
</dbReference>
<proteinExistence type="predicted"/>
<feature type="domain" description="VOC" evidence="1">
    <location>
        <begin position="1"/>
        <end position="117"/>
    </location>
</feature>
<dbReference type="RefSeq" id="WP_198736429.1">
    <property type="nucleotide sequence ID" value="NZ_JAEIOT010000007.1"/>
</dbReference>
<organism evidence="2 3">
    <name type="scientific">Corynebacterium marambiense</name>
    <dbReference type="NCBI Taxonomy" id="2765364"/>
    <lineage>
        <taxon>Bacteria</taxon>
        <taxon>Bacillati</taxon>
        <taxon>Actinomycetota</taxon>
        <taxon>Actinomycetes</taxon>
        <taxon>Mycobacteriales</taxon>
        <taxon>Corynebacteriaceae</taxon>
        <taxon>Corynebacterium</taxon>
    </lineage>
</organism>
<dbReference type="InterPro" id="IPR029068">
    <property type="entry name" value="Glyas_Bleomycin-R_OHBP_Dase"/>
</dbReference>
<dbReference type="InterPro" id="IPR004360">
    <property type="entry name" value="Glyas_Fos-R_dOase_dom"/>
</dbReference>
<evidence type="ECO:0000313" key="2">
    <source>
        <dbReference type="EMBL" id="MBI9000522.1"/>
    </source>
</evidence>
<name>A0ABS0VYX2_9CORY</name>
<dbReference type="SUPFAM" id="SSF54593">
    <property type="entry name" value="Glyoxalase/Bleomycin resistance protein/Dihydroxybiphenyl dioxygenase"/>
    <property type="match status" value="1"/>
</dbReference>
<dbReference type="Gene3D" id="3.10.180.10">
    <property type="entry name" value="2,3-Dihydroxybiphenyl 1,2-Dioxygenase, domain 1"/>
    <property type="match status" value="1"/>
</dbReference>
<reference evidence="2 3" key="1">
    <citation type="submission" date="2020-12" db="EMBL/GenBank/DDBJ databases">
        <title>Genome public.</title>
        <authorList>
            <person name="Sun Q."/>
        </authorList>
    </citation>
    <scope>NUCLEOTIDE SEQUENCE [LARGE SCALE GENOMIC DNA]</scope>
    <source>
        <strain evidence="2 3">CCM 8864</strain>
    </source>
</reference>
<keyword evidence="3" id="KW-1185">Reference proteome</keyword>
<dbReference type="Proteomes" id="UP000625574">
    <property type="component" value="Unassembled WGS sequence"/>
</dbReference>
<comment type="caution">
    <text evidence="2">The sequence shown here is derived from an EMBL/GenBank/DDBJ whole genome shotgun (WGS) entry which is preliminary data.</text>
</comment>
<evidence type="ECO:0000313" key="3">
    <source>
        <dbReference type="Proteomes" id="UP000625574"/>
    </source>
</evidence>
<sequence length="118" mass="12661">MAFIALQVRDTERSAAFYQQHLGLVRAPHGPEHAVIFATDPVPFAVRDPLPGVDLEAASPRPGVGTALWFHIENTEALNEALLHADVPIVADPVDGPFGRTLSFSGPDGYVITVHDKA</sequence>
<dbReference type="InterPro" id="IPR037523">
    <property type="entry name" value="VOC_core"/>
</dbReference>
<protein>
    <submittedName>
        <fullName evidence="2">VOC family protein</fullName>
    </submittedName>
</protein>
<gene>
    <name evidence="2" type="ORF">JDV76_06010</name>
</gene>
<evidence type="ECO:0000259" key="1">
    <source>
        <dbReference type="PROSITE" id="PS51819"/>
    </source>
</evidence>
<accession>A0ABS0VYX2</accession>